<dbReference type="GO" id="GO:0000287">
    <property type="term" value="F:magnesium ion binding"/>
    <property type="evidence" value="ECO:0007669"/>
    <property type="project" value="UniProtKB-UniRule"/>
</dbReference>
<keyword evidence="9" id="KW-0460">Magnesium</keyword>
<evidence type="ECO:0000313" key="12">
    <source>
        <dbReference type="EMBL" id="MBB3861106.1"/>
    </source>
</evidence>
<feature type="binding site" evidence="9">
    <location>
        <position position="221"/>
    </location>
    <ligand>
        <name>Mg(2+)</name>
        <dbReference type="ChEBI" id="CHEBI:18420"/>
        <label>1</label>
    </ligand>
</feature>
<dbReference type="FunFam" id="3.40.1030.10:FF:000002">
    <property type="entry name" value="Anthranilate phosphoribosyltransferase"/>
    <property type="match status" value="1"/>
</dbReference>
<dbReference type="UniPathway" id="UPA00035">
    <property type="reaction ID" value="UER00041"/>
</dbReference>
<keyword evidence="2 9" id="KW-0028">Amino-acid biosynthesis</keyword>
<feature type="binding site" evidence="9">
    <location>
        <begin position="85"/>
        <end position="88"/>
    </location>
    <ligand>
        <name>5-phospho-alpha-D-ribose 1-diphosphate</name>
        <dbReference type="ChEBI" id="CHEBI:58017"/>
    </ligand>
</feature>
<keyword evidence="13" id="KW-1185">Reference proteome</keyword>
<feature type="binding site" evidence="9">
    <location>
        <begin position="103"/>
        <end position="111"/>
    </location>
    <ligand>
        <name>5-phospho-alpha-D-ribose 1-diphosphate</name>
        <dbReference type="ChEBI" id="CHEBI:58017"/>
    </ligand>
</feature>
<dbReference type="GO" id="GO:0000162">
    <property type="term" value="P:L-tryptophan biosynthetic process"/>
    <property type="evidence" value="ECO:0007669"/>
    <property type="project" value="UniProtKB-UniRule"/>
</dbReference>
<comment type="caution">
    <text evidence="9">Lacks conserved residue(s) required for the propagation of feature annotation.</text>
</comment>
<evidence type="ECO:0000256" key="1">
    <source>
        <dbReference type="ARBA" id="ARBA00004907"/>
    </source>
</evidence>
<keyword evidence="3 9" id="KW-0328">Glycosyltransferase</keyword>
<evidence type="ECO:0000256" key="4">
    <source>
        <dbReference type="ARBA" id="ARBA00022679"/>
    </source>
</evidence>
<protein>
    <recommendedName>
        <fullName evidence="9">Anthranilate phosphoribosyltransferase</fullName>
        <ecNumber evidence="9">2.4.2.18</ecNumber>
    </recommendedName>
</protein>
<name>A0A7W6EWD2_9SPHN</name>
<proteinExistence type="inferred from homology"/>
<dbReference type="EC" id="2.4.2.18" evidence="9"/>
<evidence type="ECO:0000256" key="9">
    <source>
        <dbReference type="HAMAP-Rule" id="MF_00211"/>
    </source>
</evidence>
<feature type="binding site" evidence="9">
    <location>
        <position position="161"/>
    </location>
    <ligand>
        <name>anthranilate</name>
        <dbReference type="ChEBI" id="CHEBI:16567"/>
        <label>2</label>
    </ligand>
</feature>
<feature type="binding site" evidence="9">
    <location>
        <position position="75"/>
    </location>
    <ligand>
        <name>5-phospho-alpha-D-ribose 1-diphosphate</name>
        <dbReference type="ChEBI" id="CHEBI:58017"/>
    </ligand>
</feature>
<feature type="binding site" evidence="9">
    <location>
        <position position="83"/>
    </location>
    <ligand>
        <name>5-phospho-alpha-D-ribose 1-diphosphate</name>
        <dbReference type="ChEBI" id="CHEBI:58017"/>
    </ligand>
</feature>
<organism evidence="12 13">
    <name type="scientific">Novosphingobium hassiacum</name>
    <dbReference type="NCBI Taxonomy" id="173676"/>
    <lineage>
        <taxon>Bacteria</taxon>
        <taxon>Pseudomonadati</taxon>
        <taxon>Pseudomonadota</taxon>
        <taxon>Alphaproteobacteria</taxon>
        <taxon>Sphingomonadales</taxon>
        <taxon>Sphingomonadaceae</taxon>
        <taxon>Novosphingobium</taxon>
    </lineage>
</organism>
<keyword evidence="4 9" id="KW-0808">Transferase</keyword>
<dbReference type="Gene3D" id="1.20.970.10">
    <property type="entry name" value="Transferase, Pyrimidine Nucleoside Phosphorylase, Chain C"/>
    <property type="match status" value="1"/>
</dbReference>
<evidence type="ECO:0000256" key="2">
    <source>
        <dbReference type="ARBA" id="ARBA00022605"/>
    </source>
</evidence>
<dbReference type="PANTHER" id="PTHR43285">
    <property type="entry name" value="ANTHRANILATE PHOSPHORIBOSYLTRANSFERASE"/>
    <property type="match status" value="1"/>
</dbReference>
<feature type="binding site" evidence="9">
    <location>
        <position position="221"/>
    </location>
    <ligand>
        <name>Mg(2+)</name>
        <dbReference type="ChEBI" id="CHEBI:18420"/>
        <label>2</label>
    </ligand>
</feature>
<keyword evidence="6 9" id="KW-0057">Aromatic amino acid biosynthesis</keyword>
<dbReference type="GO" id="GO:0005829">
    <property type="term" value="C:cytosol"/>
    <property type="evidence" value="ECO:0007669"/>
    <property type="project" value="TreeGrafter"/>
</dbReference>
<evidence type="ECO:0000256" key="8">
    <source>
        <dbReference type="ARBA" id="ARBA00061188"/>
    </source>
</evidence>
<dbReference type="InterPro" id="IPR035902">
    <property type="entry name" value="Nuc_phospho_transferase"/>
</dbReference>
<accession>A0A7W6EWD2</accession>
<comment type="pathway">
    <text evidence="1 9">Amino-acid biosynthesis; L-tryptophan biosynthesis; L-tryptophan from chorismate: step 2/5.</text>
</comment>
<comment type="similarity">
    <text evidence="8">In the C-terminal section; belongs to the anthranilate phosphoribosyltransferase family.</text>
</comment>
<dbReference type="InterPro" id="IPR017459">
    <property type="entry name" value="Glycosyl_Trfase_fam3_N_dom"/>
</dbReference>
<gene>
    <name evidence="9" type="primary">trpD</name>
    <name evidence="12" type="ORF">GGQ88_002378</name>
</gene>
<feature type="binding site" evidence="9">
    <location>
        <position position="115"/>
    </location>
    <ligand>
        <name>5-phospho-alpha-D-ribose 1-diphosphate</name>
        <dbReference type="ChEBI" id="CHEBI:58017"/>
    </ligand>
</feature>
<dbReference type="SUPFAM" id="SSF47648">
    <property type="entry name" value="Nucleoside phosphorylase/phosphoribosyltransferase N-terminal domain"/>
    <property type="match status" value="1"/>
</dbReference>
<dbReference type="InterPro" id="IPR005940">
    <property type="entry name" value="Anthranilate_Pribosyl_Tfrase"/>
</dbReference>
<dbReference type="InterPro" id="IPR000312">
    <property type="entry name" value="Glycosyl_Trfase_fam3"/>
</dbReference>
<feature type="domain" description="Glycosyl transferase family 3 N-terminal" evidence="11">
    <location>
        <begin position="9"/>
        <end position="60"/>
    </location>
</feature>
<feature type="binding site" evidence="9">
    <location>
        <position position="106"/>
    </location>
    <ligand>
        <name>anthranilate</name>
        <dbReference type="ChEBI" id="CHEBI:16567"/>
        <label>1</label>
    </ligand>
</feature>
<comment type="caution">
    <text evidence="12">The sequence shown here is derived from an EMBL/GenBank/DDBJ whole genome shotgun (WGS) entry which is preliminary data.</text>
</comment>
<feature type="binding site" evidence="9">
    <location>
        <position position="87"/>
    </location>
    <ligand>
        <name>Mg(2+)</name>
        <dbReference type="ChEBI" id="CHEBI:18420"/>
        <label>1</label>
    </ligand>
</feature>
<evidence type="ECO:0000256" key="7">
    <source>
        <dbReference type="ARBA" id="ARBA00052328"/>
    </source>
</evidence>
<feature type="binding site" evidence="9">
    <location>
        <position position="220"/>
    </location>
    <ligand>
        <name>Mg(2+)</name>
        <dbReference type="ChEBI" id="CHEBI:18420"/>
        <label>2</label>
    </ligand>
</feature>
<keyword evidence="9" id="KW-0479">Metal-binding</keyword>
<evidence type="ECO:0000256" key="3">
    <source>
        <dbReference type="ARBA" id="ARBA00022676"/>
    </source>
</evidence>
<dbReference type="AlphaFoldDB" id="A0A7W6EWD2"/>
<dbReference type="InterPro" id="IPR036320">
    <property type="entry name" value="Glycosyl_Trfase_fam3_N_dom_sf"/>
</dbReference>
<feature type="binding site" evidence="9">
    <location>
        <position position="75"/>
    </location>
    <ligand>
        <name>anthranilate</name>
        <dbReference type="ChEBI" id="CHEBI:16567"/>
        <label>1</label>
    </ligand>
</feature>
<comment type="catalytic activity">
    <reaction evidence="7 9">
        <text>N-(5-phospho-beta-D-ribosyl)anthranilate + diphosphate = 5-phospho-alpha-D-ribose 1-diphosphate + anthranilate</text>
        <dbReference type="Rhea" id="RHEA:11768"/>
        <dbReference type="ChEBI" id="CHEBI:16567"/>
        <dbReference type="ChEBI" id="CHEBI:18277"/>
        <dbReference type="ChEBI" id="CHEBI:33019"/>
        <dbReference type="ChEBI" id="CHEBI:58017"/>
        <dbReference type="EC" id="2.4.2.18"/>
    </reaction>
</comment>
<dbReference type="Proteomes" id="UP000562395">
    <property type="component" value="Unassembled WGS sequence"/>
</dbReference>
<dbReference type="PANTHER" id="PTHR43285:SF2">
    <property type="entry name" value="ANTHRANILATE PHOSPHORIBOSYLTRANSFERASE"/>
    <property type="match status" value="1"/>
</dbReference>
<dbReference type="EMBL" id="JACICY010000005">
    <property type="protein sequence ID" value="MBB3861106.1"/>
    <property type="molecule type" value="Genomic_DNA"/>
</dbReference>
<evidence type="ECO:0000259" key="10">
    <source>
        <dbReference type="Pfam" id="PF00591"/>
    </source>
</evidence>
<evidence type="ECO:0000256" key="6">
    <source>
        <dbReference type="ARBA" id="ARBA00023141"/>
    </source>
</evidence>
<keyword evidence="5 9" id="KW-0822">Tryptophan biosynthesis</keyword>
<feature type="binding site" evidence="9">
    <location>
        <begin position="78"/>
        <end position="79"/>
    </location>
    <ligand>
        <name>5-phospho-alpha-D-ribose 1-diphosphate</name>
        <dbReference type="ChEBI" id="CHEBI:58017"/>
    </ligand>
</feature>
<dbReference type="GO" id="GO:0004048">
    <property type="term" value="F:anthranilate phosphoribosyltransferase activity"/>
    <property type="evidence" value="ECO:0007669"/>
    <property type="project" value="UniProtKB-UniRule"/>
</dbReference>
<comment type="function">
    <text evidence="9">Catalyzes the transfer of the phosphoribosyl group of 5-phosphorylribose-1-pyrophosphate (PRPP) to anthranilate to yield N-(5'-phosphoribosyl)-anthranilate (PRA).</text>
</comment>
<comment type="subunit">
    <text evidence="9">Homodimer.</text>
</comment>
<comment type="similarity">
    <text evidence="9">Belongs to the anthranilate phosphoribosyltransferase family.</text>
</comment>
<dbReference type="Pfam" id="PF02885">
    <property type="entry name" value="Glycos_trans_3N"/>
    <property type="match status" value="1"/>
</dbReference>
<evidence type="ECO:0000256" key="5">
    <source>
        <dbReference type="ARBA" id="ARBA00022822"/>
    </source>
</evidence>
<dbReference type="HAMAP" id="MF_00211">
    <property type="entry name" value="TrpD"/>
    <property type="match status" value="1"/>
</dbReference>
<evidence type="ECO:0000313" key="13">
    <source>
        <dbReference type="Proteomes" id="UP000562395"/>
    </source>
</evidence>
<feature type="domain" description="Glycosyl transferase family 3" evidence="10">
    <location>
        <begin position="69"/>
        <end position="318"/>
    </location>
</feature>
<reference evidence="12 13" key="1">
    <citation type="submission" date="2020-08" db="EMBL/GenBank/DDBJ databases">
        <title>Genomic Encyclopedia of Type Strains, Phase IV (KMG-IV): sequencing the most valuable type-strain genomes for metagenomic binning, comparative biology and taxonomic classification.</title>
        <authorList>
            <person name="Goeker M."/>
        </authorList>
    </citation>
    <scope>NUCLEOTIDE SEQUENCE [LARGE SCALE GENOMIC DNA]</scope>
    <source>
        <strain evidence="12 13">DSM 14552</strain>
    </source>
</reference>
<evidence type="ECO:0000259" key="11">
    <source>
        <dbReference type="Pfam" id="PF02885"/>
    </source>
</evidence>
<dbReference type="NCBIfam" id="TIGR01245">
    <property type="entry name" value="trpD"/>
    <property type="match status" value="1"/>
</dbReference>
<sequence length="330" mass="34090">MSSLPDVTHPLEEAEAEQAFAAILDANVPDDAIARFLIALSDRGETASEIAGAARAMRARMIPISAPANAIDVCGTGGDGHHTLNVSTAVSLVVAACGVPVAKHGNRAASSKAGAADTLEALGLNLDRAPQTAEETLADLGICFLFAARHHPAMGHIMPIRKAVGRRTIFNLMGPLANPAGVRRQLVGIARPAYVPIYAQALQSLGTDHSIVISGDEGLDELSLAGGNELAEVKGDQLLMRRAHPADAGLPTAPIDAIRGGDPAHNAAALRALLQGEPGPYRNAVLFNAAAALIVAGEAQDWHEGVEEAAEALDKGLANTLLDCWIAALK</sequence>
<dbReference type="SUPFAM" id="SSF52418">
    <property type="entry name" value="Nucleoside phosphorylase/phosphoribosyltransferase catalytic domain"/>
    <property type="match status" value="1"/>
</dbReference>
<comment type="cofactor">
    <cofactor evidence="9">
        <name>Mg(2+)</name>
        <dbReference type="ChEBI" id="CHEBI:18420"/>
    </cofactor>
    <text evidence="9">Binds 2 magnesium ions per monomer.</text>
</comment>
<dbReference type="RefSeq" id="WP_183613423.1">
    <property type="nucleotide sequence ID" value="NZ_JACICY010000005.1"/>
</dbReference>
<dbReference type="Gene3D" id="3.40.1030.10">
    <property type="entry name" value="Nucleoside phosphorylase/phosphoribosyltransferase catalytic domain"/>
    <property type="match status" value="1"/>
</dbReference>
<dbReference type="Pfam" id="PF00591">
    <property type="entry name" value="Glycos_transf_3"/>
    <property type="match status" value="1"/>
</dbReference>